<keyword evidence="2" id="KW-0812">Transmembrane</keyword>
<keyword evidence="4" id="KW-0808">Transferase</keyword>
<reference evidence="4 5" key="1">
    <citation type="journal article" date="2011" name="PLoS Genet.">
        <title>Genome sequencing and comparative transcriptomics of the model entomopathogenic fungi Metarhizium anisopliae and M. acridum.</title>
        <authorList>
            <person name="Gao Q."/>
            <person name="Jin K."/>
            <person name="Ying S.H."/>
            <person name="Zhang Y."/>
            <person name="Xiao G."/>
            <person name="Shang Y."/>
            <person name="Duan Z."/>
            <person name="Hu X."/>
            <person name="Xie X.Q."/>
            <person name="Zhou G."/>
            <person name="Peng G."/>
            <person name="Luo Z."/>
            <person name="Huang W."/>
            <person name="Wang B."/>
            <person name="Fang W."/>
            <person name="Wang S."/>
            <person name="Zhong Y."/>
            <person name="Ma L.J."/>
            <person name="St Leger R.J."/>
            <person name="Zhao G.P."/>
            <person name="Pei Y."/>
            <person name="Feng M.G."/>
            <person name="Xia Y."/>
            <person name="Wang C."/>
        </authorList>
    </citation>
    <scope>NUCLEOTIDE SEQUENCE [LARGE SCALE GENOMIC DNA]</scope>
    <source>
        <strain evidence="5">ARSEF 23 / ATCC MYA-3075</strain>
    </source>
</reference>
<keyword evidence="2" id="KW-1133">Transmembrane helix</keyword>
<dbReference type="GO" id="GO:0008168">
    <property type="term" value="F:methyltransferase activity"/>
    <property type="evidence" value="ECO:0007669"/>
    <property type="project" value="UniProtKB-KW"/>
</dbReference>
<dbReference type="Gene3D" id="3.40.50.150">
    <property type="entry name" value="Vaccinia Virus protein VP39"/>
    <property type="match status" value="1"/>
</dbReference>
<feature type="compositionally biased region" description="Low complexity" evidence="1">
    <location>
        <begin position="180"/>
        <end position="200"/>
    </location>
</feature>
<evidence type="ECO:0000313" key="4">
    <source>
        <dbReference type="EMBL" id="EFZ04195.2"/>
    </source>
</evidence>
<name>E9ENI3_METRA</name>
<dbReference type="InterPro" id="IPR025714">
    <property type="entry name" value="Methyltranfer_dom"/>
</dbReference>
<dbReference type="RefSeq" id="XP_007817458.2">
    <property type="nucleotide sequence ID" value="XM_007819267.2"/>
</dbReference>
<dbReference type="EMBL" id="ADNJ02000013">
    <property type="protein sequence ID" value="EFZ04195.2"/>
    <property type="molecule type" value="Genomic_DNA"/>
</dbReference>
<dbReference type="GO" id="GO:0032259">
    <property type="term" value="P:methylation"/>
    <property type="evidence" value="ECO:0007669"/>
    <property type="project" value="UniProtKB-KW"/>
</dbReference>
<sequence>MPSTCTLLYPWPDYWNSTMYAYRGQRCDTSVGPKDGKDCWPPRRKEVQDKESAIGGWGFYSPGLVCPAGYTTACSATGSQRADWGFQFSILPAETAIGCCPTGYTCTSWTSQGNTCFAVPTKTTVTTATCGPSGISEEGSYVFPATVPVQITGNVSSTIVTLWAPMFQLNFESTDLKPATTLPSSTSTPSETSTESSTTSSLSEGAIAGIAVGTVLAGIILGIAATLLVLRYRRNKTLSNKSQLAYGDATAYQLAAQPGAEVHQYQGGGITEFHEVQAKNKPVELSAQISYDTIENYTSDLCNFLDTPLVRQITGGIHVNDALIQNGWQALPQEWTEWWSAWPDYRLAQQDLVDGIDEETEPGSRLVQQQPRLAASRPESLTTWLSTLKSLALPRTQRPGPAIALPKVLTAHMGPKKISEVSSGAAYIHDVCQRRGIRRIVDMGSGQGYLSISLAYLFPGLQCLAIDGSESQVAGSRAVATSLGIPEHRLEQIVHWIDGAPSLASRIQDWADGESCMLVGLHACGSLSEHMIRYFATVPCIEALAVVGCCYNHVVPRSLDCPAGFPISAALRERNVVLSATALMAGCQAPNNWKRPGRGCNQEGESVFGKRRLHRAILEKLLDDKGIEVSRQDGKRPVWGIRKQDTASFAKFARRSLDCLKIAHDRVPAADLMAYEERYRDCEGQIAILWTLSVLCCKVVESLIALDRYWFLKEQGAEGVDIVPIFDVKISPRNLMMVAEKAGPGLP</sequence>
<evidence type="ECO:0000313" key="5">
    <source>
        <dbReference type="Proteomes" id="UP000002498"/>
    </source>
</evidence>
<feature type="transmembrane region" description="Helical" evidence="2">
    <location>
        <begin position="206"/>
        <end position="230"/>
    </location>
</feature>
<protein>
    <submittedName>
        <fullName evidence="4">RNA small subunit methyltransferase</fullName>
    </submittedName>
</protein>
<accession>E9ENI3</accession>
<dbReference type="PANTHER" id="PTHR12496:SF0">
    <property type="entry name" value="METHYLTRANSFERASE DOMAIN-CONTAINING PROTEIN"/>
    <property type="match status" value="1"/>
</dbReference>
<dbReference type="OrthoDB" id="10258156at2759"/>
<dbReference type="InterPro" id="IPR029063">
    <property type="entry name" value="SAM-dependent_MTases_sf"/>
</dbReference>
<feature type="domain" description="Methyltransferase" evidence="3">
    <location>
        <begin position="416"/>
        <end position="554"/>
    </location>
</feature>
<dbReference type="SUPFAM" id="SSF53335">
    <property type="entry name" value="S-adenosyl-L-methionine-dependent methyltransferases"/>
    <property type="match status" value="1"/>
</dbReference>
<evidence type="ECO:0000259" key="3">
    <source>
        <dbReference type="Pfam" id="PF13679"/>
    </source>
</evidence>
<proteinExistence type="predicted"/>
<dbReference type="Pfam" id="PF13679">
    <property type="entry name" value="Methyltransf_32"/>
    <property type="match status" value="1"/>
</dbReference>
<reference evidence="4 5" key="2">
    <citation type="journal article" date="2014" name="Proc. Natl. Acad. Sci. U.S.A.">
        <title>Trajectory and genomic determinants of fungal-pathogen speciation and host adaptation.</title>
        <authorList>
            <person name="Hu X."/>
            <person name="Xiao G."/>
            <person name="Zheng P."/>
            <person name="Shang Y."/>
            <person name="Su Y."/>
            <person name="Zhang X."/>
            <person name="Liu X."/>
            <person name="Zhan S."/>
            <person name="St Leger R.J."/>
            <person name="Wang C."/>
        </authorList>
    </citation>
    <scope>GENOME REANNOTATION</scope>
    <source>
        <strain evidence="5">ARSEF 23 / ATCC MYA-3075</strain>
    </source>
</reference>
<keyword evidence="4" id="KW-0489">Methyltransferase</keyword>
<feature type="region of interest" description="Disordered" evidence="1">
    <location>
        <begin position="179"/>
        <end position="200"/>
    </location>
</feature>
<dbReference type="GeneID" id="19255555"/>
<dbReference type="HOGENOM" id="CLU_372170_0_0_1"/>
<dbReference type="Proteomes" id="UP000002498">
    <property type="component" value="Unassembled WGS sequence"/>
</dbReference>
<comment type="caution">
    <text evidence="4">The sequence shown here is derived from an EMBL/GenBank/DDBJ whole genome shotgun (WGS) entry which is preliminary data.</text>
</comment>
<dbReference type="KEGG" id="maj:MAA_01269"/>
<keyword evidence="5" id="KW-1185">Reference proteome</keyword>
<keyword evidence="2" id="KW-0472">Membrane</keyword>
<gene>
    <name evidence="4" type="ORF">MAA_01269</name>
</gene>
<dbReference type="InterPro" id="IPR052220">
    <property type="entry name" value="METTL25"/>
</dbReference>
<organism evidence="4 5">
    <name type="scientific">Metarhizium robertsii (strain ARSEF 23 / ATCC MYA-3075)</name>
    <name type="common">Metarhizium anisopliae (strain ARSEF 23)</name>
    <dbReference type="NCBI Taxonomy" id="655844"/>
    <lineage>
        <taxon>Eukaryota</taxon>
        <taxon>Fungi</taxon>
        <taxon>Dikarya</taxon>
        <taxon>Ascomycota</taxon>
        <taxon>Pezizomycotina</taxon>
        <taxon>Sordariomycetes</taxon>
        <taxon>Hypocreomycetidae</taxon>
        <taxon>Hypocreales</taxon>
        <taxon>Clavicipitaceae</taxon>
        <taxon>Metarhizium</taxon>
    </lineage>
</organism>
<dbReference type="PANTHER" id="PTHR12496">
    <property type="entry name" value="CGI-41 METHYLTRANSFERASE"/>
    <property type="match status" value="1"/>
</dbReference>
<evidence type="ECO:0000256" key="2">
    <source>
        <dbReference type="SAM" id="Phobius"/>
    </source>
</evidence>
<dbReference type="AlphaFoldDB" id="E9ENI3"/>
<evidence type="ECO:0000256" key="1">
    <source>
        <dbReference type="SAM" id="MobiDB-lite"/>
    </source>
</evidence>